<reference evidence="3" key="2">
    <citation type="submission" date="2025-02" db="EMBL/GenBank/DDBJ databases">
        <authorList>
            <consortium name="NCBI Genome Project"/>
        </authorList>
    </citation>
    <scope>NUCLEOTIDE SEQUENCE</scope>
</reference>
<dbReference type="EMBL" id="BRPB01000037">
    <property type="protein sequence ID" value="GLA50289.1"/>
    <property type="molecule type" value="Genomic_DNA"/>
</dbReference>
<evidence type="ECO:0000313" key="3">
    <source>
        <dbReference type="RefSeq" id="XP_059605528.1"/>
    </source>
</evidence>
<accession>A0A9W6E924</accession>
<organism evidence="1 2">
    <name type="scientific">Aspergillus niger</name>
    <dbReference type="NCBI Taxonomy" id="5061"/>
    <lineage>
        <taxon>Eukaryota</taxon>
        <taxon>Fungi</taxon>
        <taxon>Dikarya</taxon>
        <taxon>Ascomycota</taxon>
        <taxon>Pezizomycotina</taxon>
        <taxon>Eurotiomycetes</taxon>
        <taxon>Eurotiomycetidae</taxon>
        <taxon>Eurotiales</taxon>
        <taxon>Aspergillaceae</taxon>
        <taxon>Aspergillus</taxon>
        <taxon>Aspergillus subgen. Circumdati</taxon>
    </lineage>
</organism>
<evidence type="ECO:0000313" key="2">
    <source>
        <dbReference type="Proteomes" id="UP001144191"/>
    </source>
</evidence>
<dbReference type="GeneID" id="84592483"/>
<dbReference type="KEGG" id="ang:An12g01790"/>
<sequence>MSQEWRGLVHTFVPSLPSCSSMKIFQVFLYAVFWAALGKASDNAVLFEVIYYYYAYQIEAGAFADADRFIAPECHPATGTICTFNEFLKAITSKDYPPKLIEAGDTTSPAIEDADTTFSAMKWDNEYEVEDLWRDGARLNHMAVTVRVTNRIQEAREVQTVDSNLLSKAKEALEVIQEKRWEENFEKVAPAFQNKYKGVTLYETETTVDDTKVKVIDWVKTAAVQASKSSSKSKVLLKRYQDWVKSNKGYDYRYHQNIARNIAGFRNVLDAEPSCRAEIGNYARTTP</sequence>
<name>A0A9W6E924_ASPNG</name>
<dbReference type="RefSeq" id="XP_059605528.1">
    <property type="nucleotide sequence ID" value="XM_059750709.1"/>
</dbReference>
<dbReference type="VEuPathDB" id="FungiDB:An12g01790"/>
<proteinExistence type="predicted"/>
<reference evidence="3" key="3">
    <citation type="submission" date="2025-04" db="UniProtKB">
        <authorList>
            <consortium name="RefSeq"/>
        </authorList>
    </citation>
    <scope>IDENTIFICATION</scope>
</reference>
<protein>
    <submittedName>
        <fullName evidence="1 3">Uncharacterized protein</fullName>
    </submittedName>
</protein>
<reference evidence="1" key="1">
    <citation type="submission" date="2022-07" db="EMBL/GenBank/DDBJ databases">
        <title>Taxonomy of Aspergillus series Nigri: significant species reduction supported by multi-species coalescent approaches.</title>
        <authorList>
            <person name="Bian C."/>
            <person name="Kusuya Y."/>
            <person name="Sklenar F."/>
            <person name="D'hooge E."/>
            <person name="Yaguchi T."/>
            <person name="Takahashi H."/>
            <person name="Hubka V."/>
        </authorList>
    </citation>
    <scope>NUCLEOTIDE SEQUENCE</scope>
    <source>
        <strain evidence="1">IFM 63604</strain>
    </source>
</reference>
<gene>
    <name evidence="3" type="ORF">An12g01790</name>
    <name evidence="1" type="ORF">AnigIFM63604_006337</name>
</gene>
<dbReference type="AlphaFoldDB" id="A0A9W6E924"/>
<dbReference type="Proteomes" id="UP001144191">
    <property type="component" value="Unassembled WGS sequence"/>
</dbReference>
<evidence type="ECO:0000313" key="1">
    <source>
        <dbReference type="EMBL" id="GLA50289.1"/>
    </source>
</evidence>